<evidence type="ECO:0000256" key="4">
    <source>
        <dbReference type="ARBA" id="ARBA00022842"/>
    </source>
</evidence>
<evidence type="ECO:0000256" key="1">
    <source>
        <dbReference type="ARBA" id="ARBA00001946"/>
    </source>
</evidence>
<dbReference type="Gene3D" id="3.20.20.370">
    <property type="entry name" value="Glycoside hydrolase/deacetylase"/>
    <property type="match status" value="1"/>
</dbReference>
<evidence type="ECO:0000313" key="7">
    <source>
        <dbReference type="Proteomes" id="UP000050544"/>
    </source>
</evidence>
<sequence length="274" mass="30904">MVSHLWESLGLHGKRVLILHHDDLGLLHAQNAAYEVLGFPTGSIMVPAGWGAQLAHRPHLDLGVHLTLTSEWRAPRLRPLTTSASLRDSSGHFWSTVEEAWLHIRTEEAEAELRAQIHAALAMGIDVTHVDTHMGAVLRPDLAEIYLKLALEFRLPAFIPESLEAINLPAPLRLPIESLLDRAPLPKVRWLDSYPVPPDQRRAWYLDTLSRAGPGVYHLIHHSALPTPEAQSLPDWEKRKADYEALQDAEVRRVIGEFTLLTYRQVREALRRVG</sequence>
<protein>
    <recommendedName>
        <fullName evidence="8">Carbohydrate deacetylase</fullName>
    </recommendedName>
</protein>
<dbReference type="SUPFAM" id="SSF88713">
    <property type="entry name" value="Glycoside hydrolase/deacetylase"/>
    <property type="match status" value="1"/>
</dbReference>
<dbReference type="GO" id="GO:0046872">
    <property type="term" value="F:metal ion binding"/>
    <property type="evidence" value="ECO:0007669"/>
    <property type="project" value="UniProtKB-KW"/>
</dbReference>
<proteinExistence type="predicted"/>
<dbReference type="OrthoDB" id="9774177at2"/>
<reference evidence="6 7" key="1">
    <citation type="submission" date="2015-07" db="EMBL/GenBank/DDBJ databases">
        <title>Whole genome sequence of Thermanaerothrix daxensis DSM 23592.</title>
        <authorList>
            <person name="Hemp J."/>
            <person name="Ward L.M."/>
            <person name="Pace L.A."/>
            <person name="Fischer W.W."/>
        </authorList>
    </citation>
    <scope>NUCLEOTIDE SEQUENCE [LARGE SCALE GENOMIC DNA]</scope>
    <source>
        <strain evidence="6 7">GNS-1</strain>
    </source>
</reference>
<evidence type="ECO:0000313" key="6">
    <source>
        <dbReference type="EMBL" id="KPL83862.1"/>
    </source>
</evidence>
<dbReference type="PATRIC" id="fig|869279.4.peg.212"/>
<dbReference type="Pfam" id="PF04794">
    <property type="entry name" value="YdjC"/>
    <property type="match status" value="1"/>
</dbReference>
<dbReference type="InterPro" id="IPR006879">
    <property type="entry name" value="YdjC-like"/>
</dbReference>
<keyword evidence="5" id="KW-0119">Carbohydrate metabolism</keyword>
<keyword evidence="4" id="KW-0460">Magnesium</keyword>
<dbReference type="InterPro" id="IPR011330">
    <property type="entry name" value="Glyco_hydro/deAcase_b/a-brl"/>
</dbReference>
<keyword evidence="2" id="KW-0479">Metal-binding</keyword>
<gene>
    <name evidence="6" type="ORF">SE15_01080</name>
</gene>
<dbReference type="AlphaFoldDB" id="A0A0P6XWR1"/>
<keyword evidence="3" id="KW-0378">Hydrolase</keyword>
<keyword evidence="7" id="KW-1185">Reference proteome</keyword>
<comment type="cofactor">
    <cofactor evidence="1">
        <name>Mg(2+)</name>
        <dbReference type="ChEBI" id="CHEBI:18420"/>
    </cofactor>
</comment>
<dbReference type="CDD" id="cd10802">
    <property type="entry name" value="YdjC_TTHB029_like"/>
    <property type="match status" value="1"/>
</dbReference>
<organism evidence="6 7">
    <name type="scientific">Thermanaerothrix daxensis</name>
    <dbReference type="NCBI Taxonomy" id="869279"/>
    <lineage>
        <taxon>Bacteria</taxon>
        <taxon>Bacillati</taxon>
        <taxon>Chloroflexota</taxon>
        <taxon>Anaerolineae</taxon>
        <taxon>Anaerolineales</taxon>
        <taxon>Anaerolineaceae</taxon>
        <taxon>Thermanaerothrix</taxon>
    </lineage>
</organism>
<evidence type="ECO:0000256" key="5">
    <source>
        <dbReference type="ARBA" id="ARBA00023277"/>
    </source>
</evidence>
<evidence type="ECO:0008006" key="8">
    <source>
        <dbReference type="Google" id="ProtNLM"/>
    </source>
</evidence>
<comment type="caution">
    <text evidence="6">The sequence shown here is derived from an EMBL/GenBank/DDBJ whole genome shotgun (WGS) entry which is preliminary data.</text>
</comment>
<dbReference type="EMBL" id="LGKO01000002">
    <property type="protein sequence ID" value="KPL83862.1"/>
    <property type="molecule type" value="Genomic_DNA"/>
</dbReference>
<dbReference type="GO" id="GO:0016787">
    <property type="term" value="F:hydrolase activity"/>
    <property type="evidence" value="ECO:0007669"/>
    <property type="project" value="UniProtKB-KW"/>
</dbReference>
<evidence type="ECO:0000256" key="2">
    <source>
        <dbReference type="ARBA" id="ARBA00022723"/>
    </source>
</evidence>
<dbReference type="GO" id="GO:0005975">
    <property type="term" value="P:carbohydrate metabolic process"/>
    <property type="evidence" value="ECO:0007669"/>
    <property type="project" value="InterPro"/>
</dbReference>
<dbReference type="STRING" id="869279.SE15_01080"/>
<dbReference type="RefSeq" id="WP_054520254.1">
    <property type="nucleotide sequence ID" value="NZ_LGKO01000002.1"/>
</dbReference>
<dbReference type="Proteomes" id="UP000050544">
    <property type="component" value="Unassembled WGS sequence"/>
</dbReference>
<evidence type="ECO:0000256" key="3">
    <source>
        <dbReference type="ARBA" id="ARBA00022801"/>
    </source>
</evidence>
<accession>A0A0P6XWR1</accession>
<name>A0A0P6XWR1_9CHLR</name>